<keyword evidence="4" id="KW-0645">Protease</keyword>
<evidence type="ECO:0000256" key="12">
    <source>
        <dbReference type="SAM" id="Phobius"/>
    </source>
</evidence>
<evidence type="ECO:0000259" key="13">
    <source>
        <dbReference type="PROSITE" id="PS50893"/>
    </source>
</evidence>
<keyword evidence="8" id="KW-0067">ATP-binding</keyword>
<dbReference type="CDD" id="cd02418">
    <property type="entry name" value="Peptidase_C39B"/>
    <property type="match status" value="1"/>
</dbReference>
<dbReference type="InterPro" id="IPR005897">
    <property type="entry name" value="Pept_C39_ABC_bacteriocin"/>
</dbReference>
<feature type="domain" description="ABC transporter" evidence="13">
    <location>
        <begin position="517"/>
        <end position="752"/>
    </location>
</feature>
<accession>A0A1G7L325</accession>
<feature type="domain" description="Peptidase C39" evidence="15">
    <location>
        <begin position="48"/>
        <end position="172"/>
    </location>
</feature>
<dbReference type="GO" id="GO:0006508">
    <property type="term" value="P:proteolysis"/>
    <property type="evidence" value="ECO:0007669"/>
    <property type="project" value="UniProtKB-KW"/>
</dbReference>
<evidence type="ECO:0000313" key="16">
    <source>
        <dbReference type="EMBL" id="SDF43952.1"/>
    </source>
</evidence>
<dbReference type="GO" id="GO:0043214">
    <property type="term" value="F:ABC-type bacteriocin transporter activity"/>
    <property type="evidence" value="ECO:0007669"/>
    <property type="project" value="InterPro"/>
</dbReference>
<dbReference type="PROSITE" id="PS00211">
    <property type="entry name" value="ABC_TRANSPORTER_1"/>
    <property type="match status" value="1"/>
</dbReference>
<dbReference type="Pfam" id="PF03412">
    <property type="entry name" value="Peptidase_C39"/>
    <property type="match status" value="1"/>
</dbReference>
<dbReference type="SMART" id="SM00382">
    <property type="entry name" value="AAA"/>
    <property type="match status" value="1"/>
</dbReference>
<dbReference type="AlphaFoldDB" id="A0A1G7L325"/>
<dbReference type="Pfam" id="PF00664">
    <property type="entry name" value="ABC_membrane"/>
    <property type="match status" value="1"/>
</dbReference>
<keyword evidence="7" id="KW-0378">Hydrolase</keyword>
<dbReference type="EMBL" id="FNAI01000018">
    <property type="protein sequence ID" value="SDF43952.1"/>
    <property type="molecule type" value="Genomic_DNA"/>
</dbReference>
<dbReference type="InterPro" id="IPR027417">
    <property type="entry name" value="P-loop_NTPase"/>
</dbReference>
<feature type="domain" description="ABC transmembrane type-1" evidence="14">
    <location>
        <begin position="205"/>
        <end position="484"/>
    </location>
</feature>
<feature type="transmembrane region" description="Helical" evidence="12">
    <location>
        <begin position="312"/>
        <end position="335"/>
    </location>
</feature>
<dbReference type="GO" id="GO:0008234">
    <property type="term" value="F:cysteine-type peptidase activity"/>
    <property type="evidence" value="ECO:0007669"/>
    <property type="project" value="InterPro"/>
</dbReference>
<reference evidence="16 17" key="1">
    <citation type="submission" date="2016-10" db="EMBL/GenBank/DDBJ databases">
        <authorList>
            <person name="de Groot N.N."/>
        </authorList>
    </citation>
    <scope>NUCLEOTIDE SEQUENCE [LARGE SCALE GENOMIC DNA]</scope>
    <source>
        <strain evidence="16 17">47C3B</strain>
    </source>
</reference>
<evidence type="ECO:0000256" key="3">
    <source>
        <dbReference type="ARBA" id="ARBA00022475"/>
    </source>
</evidence>
<dbReference type="Pfam" id="PF00005">
    <property type="entry name" value="ABC_tran"/>
    <property type="match status" value="1"/>
</dbReference>
<evidence type="ECO:0000256" key="11">
    <source>
        <dbReference type="ARBA" id="ARBA00023136"/>
    </source>
</evidence>
<keyword evidence="3" id="KW-1003">Cell membrane</keyword>
<feature type="transmembrane region" description="Helical" evidence="12">
    <location>
        <begin position="459"/>
        <end position="478"/>
    </location>
</feature>
<dbReference type="InterPro" id="IPR005074">
    <property type="entry name" value="Peptidase_C39"/>
</dbReference>
<keyword evidence="2" id="KW-0813">Transport</keyword>
<dbReference type="NCBIfam" id="TIGR01193">
    <property type="entry name" value="bacteriocin_ABC"/>
    <property type="match status" value="1"/>
</dbReference>
<organism evidence="16 17">
    <name type="scientific">Mucilaginibacter pineti</name>
    <dbReference type="NCBI Taxonomy" id="1391627"/>
    <lineage>
        <taxon>Bacteria</taxon>
        <taxon>Pseudomonadati</taxon>
        <taxon>Bacteroidota</taxon>
        <taxon>Sphingobacteriia</taxon>
        <taxon>Sphingobacteriales</taxon>
        <taxon>Sphingobacteriaceae</taxon>
        <taxon>Mucilaginibacter</taxon>
    </lineage>
</organism>
<dbReference type="InterPro" id="IPR017871">
    <property type="entry name" value="ABC_transporter-like_CS"/>
</dbReference>
<dbReference type="InterPro" id="IPR003439">
    <property type="entry name" value="ABC_transporter-like_ATP-bd"/>
</dbReference>
<keyword evidence="9" id="KW-1278">Translocase</keyword>
<dbReference type="SUPFAM" id="SSF90123">
    <property type="entry name" value="ABC transporter transmembrane region"/>
    <property type="match status" value="1"/>
</dbReference>
<evidence type="ECO:0000256" key="1">
    <source>
        <dbReference type="ARBA" id="ARBA00004651"/>
    </source>
</evidence>
<dbReference type="PROSITE" id="PS50893">
    <property type="entry name" value="ABC_TRANSPORTER_2"/>
    <property type="match status" value="1"/>
</dbReference>
<sequence length="767" mass="86825">MAKFDRFVDNIEAWYNTIARRIEKSVLYKKWGAATSDKRMRRRIQIQQHDIMDCGAACLASIAAYYNLNMPIARIRQMASTDKKGTNLLGLIEASGQLGFSAKGVKGDFDNLFEIPVPTIAHVLLPNHLQHYVVIYKVTDTFVEVMDPGDGLLHEIPHDAFKKIWTGVLVLLAPNEAFIAGDKKVSVEKRFWQLLKPHKGMLLQVLLGAIVYTILGLSTAIFLQKIVDNVLPEDNRNLLNLMGVVMVVIIFLQVFINHARTIITLKTGQQIDARLILGYYKHLLRLPQQFFDSMRVGEIISRINDAVKIRSFINEVLVMFAVNIFILIFSFALMFTYYWKLALIMLVIVPIFAFIYKLSDRLNRTTQRKLMENAADLQTQLVESVNAISTIKRFGLEEFANFKTETRFINMLKTVFRSATNSLWVGNLSSFTSTTFTVILLWSGSAFVLDKIITPGELLSFYSIIGYFMGPVASLIGMNKTLQDARIAADRLFEIMDMEQEPVENRADLTPDMVGNVKFKNVHFRYGTRNNVFEGLDLQIAKGAITAIVGESGSGKTTLLSLMQNIYELQSGSIFIGEYDIKYITNESLRRMVSVVPQDVHLFAGNVTENIAVGDPEPDMKRVIKICADLEITDFIERLPNGFNTFLGENGTNLSGGQRQRLAIARALYRNPEILILDEATSSLDSESESHVQNAVNLLREQQKTIIIIAHRLSTVMNADKIIVLQTGKLMEEGTHHELMKTQGQYYKMWQKQFPSEANITENNNRL</sequence>
<feature type="transmembrane region" description="Helical" evidence="12">
    <location>
        <begin position="238"/>
        <end position="256"/>
    </location>
</feature>
<feature type="transmembrane region" description="Helical" evidence="12">
    <location>
        <begin position="423"/>
        <end position="447"/>
    </location>
</feature>
<evidence type="ECO:0000256" key="5">
    <source>
        <dbReference type="ARBA" id="ARBA00022692"/>
    </source>
</evidence>
<name>A0A1G7L325_9SPHI</name>
<evidence type="ECO:0000256" key="9">
    <source>
        <dbReference type="ARBA" id="ARBA00022967"/>
    </source>
</evidence>
<dbReference type="GO" id="GO:0016887">
    <property type="term" value="F:ATP hydrolysis activity"/>
    <property type="evidence" value="ECO:0007669"/>
    <property type="project" value="InterPro"/>
</dbReference>
<dbReference type="PANTHER" id="PTHR43394:SF1">
    <property type="entry name" value="ATP-BINDING CASSETTE SUB-FAMILY B MEMBER 10, MITOCHONDRIAL"/>
    <property type="match status" value="1"/>
</dbReference>
<keyword evidence="11 12" id="KW-0472">Membrane</keyword>
<dbReference type="GO" id="GO:0005524">
    <property type="term" value="F:ATP binding"/>
    <property type="evidence" value="ECO:0007669"/>
    <property type="project" value="UniProtKB-KW"/>
</dbReference>
<evidence type="ECO:0000259" key="14">
    <source>
        <dbReference type="PROSITE" id="PS50929"/>
    </source>
</evidence>
<dbReference type="InterPro" id="IPR011527">
    <property type="entry name" value="ABC1_TM_dom"/>
</dbReference>
<protein>
    <submittedName>
        <fullName evidence="16">Bacteriocin-processing peptidase. Cysteine peptidase. MEROPS family C39</fullName>
    </submittedName>
</protein>
<gene>
    <name evidence="16" type="ORF">SAMN05216464_11820</name>
</gene>
<dbReference type="GO" id="GO:0005886">
    <property type="term" value="C:plasma membrane"/>
    <property type="evidence" value="ECO:0007669"/>
    <property type="project" value="UniProtKB-SubCell"/>
</dbReference>
<evidence type="ECO:0000256" key="7">
    <source>
        <dbReference type="ARBA" id="ARBA00022801"/>
    </source>
</evidence>
<evidence type="ECO:0000256" key="10">
    <source>
        <dbReference type="ARBA" id="ARBA00022989"/>
    </source>
</evidence>
<dbReference type="Proteomes" id="UP000199072">
    <property type="component" value="Unassembled WGS sequence"/>
</dbReference>
<keyword evidence="5 12" id="KW-0812">Transmembrane</keyword>
<dbReference type="PROSITE" id="PS50929">
    <property type="entry name" value="ABC_TM1F"/>
    <property type="match status" value="1"/>
</dbReference>
<evidence type="ECO:0000256" key="6">
    <source>
        <dbReference type="ARBA" id="ARBA00022741"/>
    </source>
</evidence>
<dbReference type="PANTHER" id="PTHR43394">
    <property type="entry name" value="ATP-DEPENDENT PERMEASE MDL1, MITOCHONDRIAL"/>
    <property type="match status" value="1"/>
</dbReference>
<feature type="transmembrane region" description="Helical" evidence="12">
    <location>
        <begin position="341"/>
        <end position="359"/>
    </location>
</feature>
<keyword evidence="10 12" id="KW-1133">Transmembrane helix</keyword>
<dbReference type="STRING" id="1391627.SAMN05216464_11820"/>
<dbReference type="Gene3D" id="3.90.70.10">
    <property type="entry name" value="Cysteine proteinases"/>
    <property type="match status" value="1"/>
</dbReference>
<evidence type="ECO:0000256" key="4">
    <source>
        <dbReference type="ARBA" id="ARBA00022670"/>
    </source>
</evidence>
<dbReference type="FunFam" id="3.40.50.300:FF:000218">
    <property type="entry name" value="Multidrug ABC transporter ATP-binding protein"/>
    <property type="match status" value="1"/>
</dbReference>
<dbReference type="GO" id="GO:0015421">
    <property type="term" value="F:ABC-type oligopeptide transporter activity"/>
    <property type="evidence" value="ECO:0007669"/>
    <property type="project" value="TreeGrafter"/>
</dbReference>
<dbReference type="InterPro" id="IPR039421">
    <property type="entry name" value="Type_1_exporter"/>
</dbReference>
<dbReference type="InterPro" id="IPR003593">
    <property type="entry name" value="AAA+_ATPase"/>
</dbReference>
<dbReference type="SUPFAM" id="SSF52540">
    <property type="entry name" value="P-loop containing nucleoside triphosphate hydrolases"/>
    <property type="match status" value="1"/>
</dbReference>
<dbReference type="RefSeq" id="WP_317039795.1">
    <property type="nucleotide sequence ID" value="NZ_FNAI01000018.1"/>
</dbReference>
<keyword evidence="17" id="KW-1185">Reference proteome</keyword>
<keyword evidence="6" id="KW-0547">Nucleotide-binding</keyword>
<evidence type="ECO:0000256" key="8">
    <source>
        <dbReference type="ARBA" id="ARBA00022840"/>
    </source>
</evidence>
<evidence type="ECO:0000256" key="2">
    <source>
        <dbReference type="ARBA" id="ARBA00022448"/>
    </source>
</evidence>
<dbReference type="PROSITE" id="PS50990">
    <property type="entry name" value="PEPTIDASE_C39"/>
    <property type="match status" value="1"/>
</dbReference>
<dbReference type="CDD" id="cd18570">
    <property type="entry name" value="ABC_6TM_PCAT1_LagD_like"/>
    <property type="match status" value="1"/>
</dbReference>
<proteinExistence type="predicted"/>
<comment type="subcellular location">
    <subcellularLocation>
        <location evidence="1">Cell membrane</location>
        <topology evidence="1">Multi-pass membrane protein</topology>
    </subcellularLocation>
</comment>
<evidence type="ECO:0000313" key="17">
    <source>
        <dbReference type="Proteomes" id="UP000199072"/>
    </source>
</evidence>
<dbReference type="InterPro" id="IPR036640">
    <property type="entry name" value="ABC1_TM_sf"/>
</dbReference>
<dbReference type="Gene3D" id="3.40.50.300">
    <property type="entry name" value="P-loop containing nucleotide triphosphate hydrolases"/>
    <property type="match status" value="1"/>
</dbReference>
<evidence type="ECO:0000259" key="15">
    <source>
        <dbReference type="PROSITE" id="PS50990"/>
    </source>
</evidence>
<dbReference type="Gene3D" id="1.20.1560.10">
    <property type="entry name" value="ABC transporter type 1, transmembrane domain"/>
    <property type="match status" value="1"/>
</dbReference>
<feature type="transmembrane region" description="Helical" evidence="12">
    <location>
        <begin position="200"/>
        <end position="223"/>
    </location>
</feature>